<dbReference type="PANTHER" id="PTHR43445">
    <property type="entry name" value="UDP-N-ACETYLMURAMATE--L-ALANINE LIGASE-RELATED"/>
    <property type="match status" value="1"/>
</dbReference>
<dbReference type="SUPFAM" id="SSF51984">
    <property type="entry name" value="MurCD N-terminal domain"/>
    <property type="match status" value="1"/>
</dbReference>
<dbReference type="GO" id="GO:0016881">
    <property type="term" value="F:acid-amino acid ligase activity"/>
    <property type="evidence" value="ECO:0007669"/>
    <property type="project" value="InterPro"/>
</dbReference>
<dbReference type="InterPro" id="IPR000713">
    <property type="entry name" value="Mur_ligase_N"/>
</dbReference>
<dbReference type="Gene3D" id="3.40.50.720">
    <property type="entry name" value="NAD(P)-binding Rossmann-like Domain"/>
    <property type="match status" value="1"/>
</dbReference>
<dbReference type="RefSeq" id="WP_188625800.1">
    <property type="nucleotide sequence ID" value="NZ_BMIL01000003.1"/>
</dbReference>
<dbReference type="GO" id="GO:0005524">
    <property type="term" value="F:ATP binding"/>
    <property type="evidence" value="ECO:0007669"/>
    <property type="project" value="InterPro"/>
</dbReference>
<dbReference type="Pfam" id="PF01225">
    <property type="entry name" value="Mur_ligase"/>
    <property type="match status" value="1"/>
</dbReference>
<keyword evidence="4" id="KW-1185">Reference proteome</keyword>
<proteinExistence type="predicted"/>
<feature type="domain" description="Mur ligase N-terminal catalytic" evidence="1">
    <location>
        <begin position="2"/>
        <end position="98"/>
    </location>
</feature>
<dbReference type="Gene3D" id="3.40.1190.10">
    <property type="entry name" value="Mur-like, catalytic domain"/>
    <property type="match status" value="1"/>
</dbReference>
<dbReference type="InterPro" id="IPR036565">
    <property type="entry name" value="Mur-like_cat_sf"/>
</dbReference>
<accession>A0A916U3I3</accession>
<dbReference type="InterPro" id="IPR050061">
    <property type="entry name" value="MurCDEF_pg_biosynth"/>
</dbReference>
<dbReference type="PANTHER" id="PTHR43445:SF3">
    <property type="entry name" value="UDP-N-ACETYLMURAMATE--L-ALANINE LIGASE"/>
    <property type="match status" value="1"/>
</dbReference>
<dbReference type="AlphaFoldDB" id="A0A916U3I3"/>
<dbReference type="Pfam" id="PF08245">
    <property type="entry name" value="Mur_ligase_M"/>
    <property type="match status" value="1"/>
</dbReference>
<protein>
    <submittedName>
        <fullName evidence="3">Peptidoglycan synthetase</fullName>
    </submittedName>
</protein>
<dbReference type="Proteomes" id="UP000651668">
    <property type="component" value="Unassembled WGS sequence"/>
</dbReference>
<dbReference type="SUPFAM" id="SSF53244">
    <property type="entry name" value="MurD-like peptide ligases, peptide-binding domain"/>
    <property type="match status" value="1"/>
</dbReference>
<comment type="caution">
    <text evidence="3">The sequence shown here is derived from an EMBL/GenBank/DDBJ whole genome shotgun (WGS) entry which is preliminary data.</text>
</comment>
<organism evidence="3 4">
    <name type="scientific">Pedobacter quisquiliarum</name>
    <dbReference type="NCBI Taxonomy" id="1834438"/>
    <lineage>
        <taxon>Bacteria</taxon>
        <taxon>Pseudomonadati</taxon>
        <taxon>Bacteroidota</taxon>
        <taxon>Sphingobacteriia</taxon>
        <taxon>Sphingobacteriales</taxon>
        <taxon>Sphingobacteriaceae</taxon>
        <taxon>Pedobacter</taxon>
    </lineage>
</organism>
<reference evidence="3" key="1">
    <citation type="journal article" date="2014" name="Int. J. Syst. Evol. Microbiol.">
        <title>Complete genome sequence of Corynebacterium casei LMG S-19264T (=DSM 44701T), isolated from a smear-ripened cheese.</title>
        <authorList>
            <consortium name="US DOE Joint Genome Institute (JGI-PGF)"/>
            <person name="Walter F."/>
            <person name="Albersmeier A."/>
            <person name="Kalinowski J."/>
            <person name="Ruckert C."/>
        </authorList>
    </citation>
    <scope>NUCLEOTIDE SEQUENCE</scope>
    <source>
        <strain evidence="3">CGMCC 1.15343</strain>
    </source>
</reference>
<reference evidence="3" key="2">
    <citation type="submission" date="2020-09" db="EMBL/GenBank/DDBJ databases">
        <authorList>
            <person name="Sun Q."/>
            <person name="Zhou Y."/>
        </authorList>
    </citation>
    <scope>NUCLEOTIDE SEQUENCE</scope>
    <source>
        <strain evidence="3">CGMCC 1.15343</strain>
    </source>
</reference>
<evidence type="ECO:0000313" key="4">
    <source>
        <dbReference type="Proteomes" id="UP000651668"/>
    </source>
</evidence>
<dbReference type="EMBL" id="BMIL01000003">
    <property type="protein sequence ID" value="GGC58726.1"/>
    <property type="molecule type" value="Genomic_DNA"/>
</dbReference>
<dbReference type="InterPro" id="IPR013221">
    <property type="entry name" value="Mur_ligase_cen"/>
</dbReference>
<evidence type="ECO:0000259" key="1">
    <source>
        <dbReference type="Pfam" id="PF01225"/>
    </source>
</evidence>
<dbReference type="InterPro" id="IPR036615">
    <property type="entry name" value="Mur_ligase_C_dom_sf"/>
</dbReference>
<evidence type="ECO:0000313" key="3">
    <source>
        <dbReference type="EMBL" id="GGC58726.1"/>
    </source>
</evidence>
<evidence type="ECO:0000259" key="2">
    <source>
        <dbReference type="Pfam" id="PF08245"/>
    </source>
</evidence>
<sequence length="450" mass="50078">MRIHFIAIGGSAMHNLAIALHKKGFQITGSDDAVFEPSSSRLARFGLLPEVMGWDADRISTALDAVILGMHAFPDNPELLKAQELGVKVYSYPEYIYEQTKDKLRVVIGGSHGKTTITSMILHVLNFYNRDFDYLVGAQLAGFDTMVKLTNEALVIIIEGDEYLASPIDRRPKFHLYKANVAVISGIAWDHINVFPTFENYIEQFDTFINTIQPGGKLIYCELDAEVRKVVEASAASIEKIPYQIPAHDVQDGITRLLPGGTPLNVFGNHNLMNLSAAKHVCASLDISEQQFDEAIASFKGAAKRLELIGQTATSNVYKDFAHSPSKLEATITAVKSQFPDRKLVACIELHTFSSLNKAFLMQYENTMTKADQAIVYIDEITFKHKKITPFTEMDVQGAFKDDNLIFFNDRTALESHLLAMNFTNTNLLLMSSGNFSGLDLIKLARELKA</sequence>
<dbReference type="Gene3D" id="3.90.190.20">
    <property type="entry name" value="Mur ligase, C-terminal domain"/>
    <property type="match status" value="1"/>
</dbReference>
<dbReference type="SUPFAM" id="SSF53623">
    <property type="entry name" value="MurD-like peptide ligases, catalytic domain"/>
    <property type="match status" value="1"/>
</dbReference>
<gene>
    <name evidence="3" type="ORF">GCM10011387_10440</name>
</gene>
<feature type="domain" description="Mur ligase central" evidence="2">
    <location>
        <begin position="108"/>
        <end position="278"/>
    </location>
</feature>
<name>A0A916U3I3_9SPHI</name>